<reference evidence="1" key="1">
    <citation type="submission" date="2020-03" db="EMBL/GenBank/DDBJ databases">
        <title>The deep terrestrial virosphere.</title>
        <authorList>
            <person name="Holmfeldt K."/>
            <person name="Nilsson E."/>
            <person name="Simone D."/>
            <person name="Lopez-Fernandez M."/>
            <person name="Wu X."/>
            <person name="de Brujin I."/>
            <person name="Lundin D."/>
            <person name="Andersson A."/>
            <person name="Bertilsson S."/>
            <person name="Dopson M."/>
        </authorList>
    </citation>
    <scope>NUCLEOTIDE SEQUENCE</scope>
    <source>
        <strain evidence="1">MM415B12313</strain>
    </source>
</reference>
<sequence>MNKIKIGDIVSVSFHNSKFTLLNYAEVLHIPTATGDSWQFKESTTDDIYYISEGCTICMQPYKGGAKK</sequence>
<organism evidence="1">
    <name type="scientific">viral metagenome</name>
    <dbReference type="NCBI Taxonomy" id="1070528"/>
    <lineage>
        <taxon>unclassified sequences</taxon>
        <taxon>metagenomes</taxon>
        <taxon>organismal metagenomes</taxon>
    </lineage>
</organism>
<name>A0A6M3M1G7_9ZZZZ</name>
<accession>A0A6M3M1G7</accession>
<proteinExistence type="predicted"/>
<evidence type="ECO:0000313" key="1">
    <source>
        <dbReference type="EMBL" id="QJB01531.1"/>
    </source>
</evidence>
<protein>
    <submittedName>
        <fullName evidence="1">Uncharacterized protein</fullName>
    </submittedName>
</protein>
<gene>
    <name evidence="1" type="ORF">MM415B12313_0008</name>
</gene>
<dbReference type="EMBL" id="MT143711">
    <property type="protein sequence ID" value="QJB01531.1"/>
    <property type="molecule type" value="Genomic_DNA"/>
</dbReference>
<dbReference type="AlphaFoldDB" id="A0A6M3M1G7"/>